<feature type="transmembrane region" description="Helical" evidence="18">
    <location>
        <begin position="32"/>
        <end position="55"/>
    </location>
</feature>
<dbReference type="InterPro" id="IPR036927">
    <property type="entry name" value="Cyt_c_oxase-like_su1_sf"/>
</dbReference>
<dbReference type="InterPro" id="IPR023616">
    <property type="entry name" value="Cyt_c_oxase-like_su1_dom"/>
</dbReference>
<dbReference type="GO" id="GO:0005886">
    <property type="term" value="C:plasma membrane"/>
    <property type="evidence" value="ECO:0007669"/>
    <property type="project" value="UniProtKB-SubCell"/>
</dbReference>
<dbReference type="GO" id="GO:0046872">
    <property type="term" value="F:metal ion binding"/>
    <property type="evidence" value="ECO:0007669"/>
    <property type="project" value="UniProtKB-KW"/>
</dbReference>
<sequence length="546" mass="60646">MTISLKPNNSSPEKLQPTGWLKYLSFSLDHKVIGLQYLICGFLFYLIGGSLAGAIRVELISPLSDFMPREVYNQVLTLHGTIMIFLWIVPVVNGAFGNYLIPFYVGARDMAFPRLNAVAFWLIPPSGLMLVTSYFINGAAQSGWTAYPPLSITTPAAGQIIWILSVLLLGGSSIFGGINFIATILKLRRPGLKLMQLPMYCWAMLGTSILVVLSTPVLAGTLILLSFDIVAHTGFFNPSLGGNVIVYQHLFWFYSHPAVYIMVLPAFGLVSEILPIHSRKPLFGYTTMVFSIMGIVVLGLVVWAHHMFTSGTPPWMRLFFTIATAFIAVPTGIKFFNWVATLWGGKISLNAAMLFSCGFIINFVLGGITGVALAQVPFDVHVHDTYFVVAHFHYIVYGGSVFVIFSSIYHWFPKFTGKMLNENLGRFHFIITFIGFNLCFAPQHWLGLNGMPRRVAEYDPQFQLINQISSLGALLMALSTLPFLWNILQSILFGEEAGDNPWNALTPEWLTSSPPPVENWDGEAPLVLEPYGYGKKDSNETQEAIR</sequence>
<evidence type="ECO:0000256" key="17">
    <source>
        <dbReference type="RuleBase" id="RU000370"/>
    </source>
</evidence>
<dbReference type="PANTHER" id="PTHR10422">
    <property type="entry name" value="CYTOCHROME C OXIDASE SUBUNIT 1"/>
    <property type="match status" value="1"/>
</dbReference>
<dbReference type="GO" id="GO:0022904">
    <property type="term" value="P:respiratory electron transport chain"/>
    <property type="evidence" value="ECO:0007669"/>
    <property type="project" value="TreeGrafter"/>
</dbReference>
<evidence type="ECO:0000256" key="5">
    <source>
        <dbReference type="ARBA" id="ARBA00022617"/>
    </source>
</evidence>
<dbReference type="GO" id="GO:0016491">
    <property type="term" value="F:oxidoreductase activity"/>
    <property type="evidence" value="ECO:0007669"/>
    <property type="project" value="UniProtKB-KW"/>
</dbReference>
<reference evidence="21" key="1">
    <citation type="journal article" date="2014" name="Sci. Data">
        <title>Genomes of diverse isolates of the marine cyanobacterium Prochlorococcus.</title>
        <authorList>
            <person name="Biller S."/>
            <person name="Berube P."/>
            <person name="Thompson J."/>
            <person name="Kelly L."/>
            <person name="Roggensack S."/>
            <person name="Awad L."/>
            <person name="Roache-Johnson K."/>
            <person name="Ding H."/>
            <person name="Giovannoni S.J."/>
            <person name="Moore L.R."/>
            <person name="Chisholm S.W."/>
        </authorList>
    </citation>
    <scope>NUCLEOTIDE SEQUENCE [LARGE SCALE GENOMIC DNA]</scope>
    <source>
        <strain evidence="21">PAC1</strain>
    </source>
</reference>
<keyword evidence="10 17" id="KW-0249">Electron transport</keyword>
<organism evidence="20 21">
    <name type="scientific">Prochlorococcus marinus str. PAC1</name>
    <dbReference type="NCBI Taxonomy" id="59924"/>
    <lineage>
        <taxon>Bacteria</taxon>
        <taxon>Bacillati</taxon>
        <taxon>Cyanobacteriota</taxon>
        <taxon>Cyanophyceae</taxon>
        <taxon>Synechococcales</taxon>
        <taxon>Prochlorococcaceae</taxon>
        <taxon>Prochlorococcus</taxon>
    </lineage>
</organism>
<dbReference type="NCBIfam" id="TIGR02891">
    <property type="entry name" value="CtaD_CoxA"/>
    <property type="match status" value="1"/>
</dbReference>
<evidence type="ECO:0000256" key="15">
    <source>
        <dbReference type="ARBA" id="ARBA00025218"/>
    </source>
</evidence>
<feature type="transmembrane region" description="Helical" evidence="18">
    <location>
        <begin position="160"/>
        <end position="185"/>
    </location>
</feature>
<dbReference type="PROSITE" id="PS00077">
    <property type="entry name" value="COX1_CUB"/>
    <property type="match status" value="1"/>
</dbReference>
<keyword evidence="20" id="KW-0560">Oxidoreductase</keyword>
<feature type="transmembrane region" description="Helical" evidence="18">
    <location>
        <begin position="197"/>
        <end position="230"/>
    </location>
</feature>
<feature type="transmembrane region" description="Helical" evidence="18">
    <location>
        <begin position="318"/>
        <end position="340"/>
    </location>
</feature>
<evidence type="ECO:0000256" key="13">
    <source>
        <dbReference type="ARBA" id="ARBA00023008"/>
    </source>
</evidence>
<dbReference type="UniPathway" id="UPA00705"/>
<dbReference type="InterPro" id="IPR023615">
    <property type="entry name" value="Cyt_c_Oxase_su1_BS"/>
</dbReference>
<evidence type="ECO:0000256" key="7">
    <source>
        <dbReference type="ARBA" id="ARBA00022692"/>
    </source>
</evidence>
<keyword evidence="9" id="KW-1278">Translocase</keyword>
<protein>
    <recommendedName>
        <fullName evidence="18">Cytochrome c oxidase subunit 1</fullName>
        <ecNumber evidence="18">7.1.1.9</ecNumber>
    </recommendedName>
</protein>
<dbReference type="AlphaFoldDB" id="A0A0A2C156"/>
<gene>
    <name evidence="20" type="ORF">EV03_1642</name>
</gene>
<keyword evidence="4 17" id="KW-0813">Transport</keyword>
<comment type="subcellular location">
    <subcellularLocation>
        <location evidence="18">Cell membrane</location>
        <topology evidence="18">Multi-pass membrane protein</topology>
    </subcellularLocation>
    <subcellularLocation>
        <location evidence="1">Membrane</location>
        <topology evidence="1">Multi-pass membrane protein</topology>
    </subcellularLocation>
</comment>
<evidence type="ECO:0000256" key="11">
    <source>
        <dbReference type="ARBA" id="ARBA00022989"/>
    </source>
</evidence>
<dbReference type="GO" id="GO:0004129">
    <property type="term" value="F:cytochrome-c oxidase activity"/>
    <property type="evidence" value="ECO:0007669"/>
    <property type="project" value="UniProtKB-EC"/>
</dbReference>
<dbReference type="InterPro" id="IPR000883">
    <property type="entry name" value="Cyt_C_Oxase_1"/>
</dbReference>
<feature type="transmembrane region" description="Helical" evidence="18">
    <location>
        <begin position="465"/>
        <end position="485"/>
    </location>
</feature>
<evidence type="ECO:0000256" key="16">
    <source>
        <dbReference type="ARBA" id="ARBA00047816"/>
    </source>
</evidence>
<feature type="transmembrane region" description="Helical" evidence="18">
    <location>
        <begin position="282"/>
        <end position="306"/>
    </location>
</feature>
<dbReference type="SUPFAM" id="SSF81442">
    <property type="entry name" value="Cytochrome c oxidase subunit I-like"/>
    <property type="match status" value="1"/>
</dbReference>
<keyword evidence="12 18" id="KW-0408">Iron</keyword>
<evidence type="ECO:0000256" key="10">
    <source>
        <dbReference type="ARBA" id="ARBA00022982"/>
    </source>
</evidence>
<evidence type="ECO:0000256" key="14">
    <source>
        <dbReference type="ARBA" id="ARBA00023136"/>
    </source>
</evidence>
<keyword evidence="5 17" id="KW-0349">Heme</keyword>
<feature type="transmembrane region" description="Helical" evidence="18">
    <location>
        <begin position="394"/>
        <end position="412"/>
    </location>
</feature>
<dbReference type="PROSITE" id="PS50855">
    <property type="entry name" value="COX1"/>
    <property type="match status" value="1"/>
</dbReference>
<dbReference type="GO" id="GO:0015990">
    <property type="term" value="P:electron transport coupled proton transport"/>
    <property type="evidence" value="ECO:0007669"/>
    <property type="project" value="InterPro"/>
</dbReference>
<evidence type="ECO:0000259" key="19">
    <source>
        <dbReference type="PROSITE" id="PS50855"/>
    </source>
</evidence>
<comment type="catalytic activity">
    <reaction evidence="16 18">
        <text>4 Fe(II)-[cytochrome c] + O2 + 8 H(+)(in) = 4 Fe(III)-[cytochrome c] + 2 H2O + 4 H(+)(out)</text>
        <dbReference type="Rhea" id="RHEA:11436"/>
        <dbReference type="Rhea" id="RHEA-COMP:10350"/>
        <dbReference type="Rhea" id="RHEA-COMP:14399"/>
        <dbReference type="ChEBI" id="CHEBI:15377"/>
        <dbReference type="ChEBI" id="CHEBI:15378"/>
        <dbReference type="ChEBI" id="CHEBI:15379"/>
        <dbReference type="ChEBI" id="CHEBI:29033"/>
        <dbReference type="ChEBI" id="CHEBI:29034"/>
        <dbReference type="EC" id="7.1.1.9"/>
    </reaction>
</comment>
<dbReference type="GO" id="GO:0006119">
    <property type="term" value="P:oxidative phosphorylation"/>
    <property type="evidence" value="ECO:0007669"/>
    <property type="project" value="UniProtKB-UniPathway"/>
</dbReference>
<keyword evidence="18" id="KW-1003">Cell membrane</keyword>
<feature type="transmembrane region" description="Helical" evidence="18">
    <location>
        <begin position="250"/>
        <end position="270"/>
    </location>
</feature>
<accession>A0A0A2C156</accession>
<evidence type="ECO:0000313" key="21">
    <source>
        <dbReference type="Proteomes" id="UP000030392"/>
    </source>
</evidence>
<dbReference type="PRINTS" id="PR01165">
    <property type="entry name" value="CYCOXIDASEI"/>
</dbReference>
<comment type="similarity">
    <text evidence="3 17">Belongs to the heme-copper respiratory oxidase family.</text>
</comment>
<dbReference type="EMBL" id="JNAX01000015">
    <property type="protein sequence ID" value="KGG19262.1"/>
    <property type="molecule type" value="Genomic_DNA"/>
</dbReference>
<keyword evidence="14 18" id="KW-0472">Membrane</keyword>
<keyword evidence="6 17" id="KW-0679">Respiratory chain</keyword>
<evidence type="ECO:0000256" key="12">
    <source>
        <dbReference type="ARBA" id="ARBA00023004"/>
    </source>
</evidence>
<evidence type="ECO:0000256" key="18">
    <source>
        <dbReference type="RuleBase" id="RU363061"/>
    </source>
</evidence>
<dbReference type="Proteomes" id="UP000030392">
    <property type="component" value="Unassembled WGS sequence"/>
</dbReference>
<evidence type="ECO:0000256" key="9">
    <source>
        <dbReference type="ARBA" id="ARBA00022967"/>
    </source>
</evidence>
<dbReference type="Gene3D" id="1.20.210.10">
    <property type="entry name" value="Cytochrome c oxidase-like, subunit I domain"/>
    <property type="match status" value="1"/>
</dbReference>
<dbReference type="GO" id="GO:0020037">
    <property type="term" value="F:heme binding"/>
    <property type="evidence" value="ECO:0007669"/>
    <property type="project" value="InterPro"/>
</dbReference>
<evidence type="ECO:0000256" key="4">
    <source>
        <dbReference type="ARBA" id="ARBA00022448"/>
    </source>
</evidence>
<evidence type="ECO:0000256" key="8">
    <source>
        <dbReference type="ARBA" id="ARBA00022723"/>
    </source>
</evidence>
<dbReference type="InterPro" id="IPR014241">
    <property type="entry name" value="Cyt_c_oxidase_su1_bac"/>
</dbReference>
<dbReference type="Pfam" id="PF00115">
    <property type="entry name" value="COX1"/>
    <property type="match status" value="1"/>
</dbReference>
<evidence type="ECO:0000256" key="2">
    <source>
        <dbReference type="ARBA" id="ARBA00004673"/>
    </source>
</evidence>
<dbReference type="PANTHER" id="PTHR10422:SF18">
    <property type="entry name" value="CYTOCHROME C OXIDASE SUBUNIT 1"/>
    <property type="match status" value="1"/>
</dbReference>
<keyword evidence="8 18" id="KW-0479">Metal-binding</keyword>
<evidence type="ECO:0000256" key="3">
    <source>
        <dbReference type="ARBA" id="ARBA00009578"/>
    </source>
</evidence>
<evidence type="ECO:0000256" key="6">
    <source>
        <dbReference type="ARBA" id="ARBA00022660"/>
    </source>
</evidence>
<comment type="pathway">
    <text evidence="2 18">Energy metabolism; oxidative phosphorylation.</text>
</comment>
<name>A0A0A2C156_PROMR</name>
<feature type="transmembrane region" description="Helical" evidence="18">
    <location>
        <begin position="424"/>
        <end position="445"/>
    </location>
</feature>
<feature type="transmembrane region" description="Helical" evidence="18">
    <location>
        <begin position="352"/>
        <end position="374"/>
    </location>
</feature>
<evidence type="ECO:0000256" key="1">
    <source>
        <dbReference type="ARBA" id="ARBA00004141"/>
    </source>
</evidence>
<dbReference type="EC" id="7.1.1.9" evidence="18"/>
<feature type="transmembrane region" description="Helical" evidence="18">
    <location>
        <begin position="75"/>
        <end position="96"/>
    </location>
</feature>
<comment type="caution">
    <text evidence="20">The sequence shown here is derived from an EMBL/GenBank/DDBJ whole genome shotgun (WGS) entry which is preliminary data.</text>
</comment>
<feature type="transmembrane region" description="Helical" evidence="18">
    <location>
        <begin position="117"/>
        <end position="140"/>
    </location>
</feature>
<proteinExistence type="inferred from homology"/>
<feature type="domain" description="Cytochrome oxidase subunit I profile" evidence="19">
    <location>
        <begin position="14"/>
        <end position="528"/>
    </location>
</feature>
<keyword evidence="11 18" id="KW-1133">Transmembrane helix</keyword>
<keyword evidence="7 17" id="KW-0812">Transmembrane</keyword>
<dbReference type="RefSeq" id="WP_036906805.1">
    <property type="nucleotide sequence ID" value="NZ_CP138967.1"/>
</dbReference>
<comment type="function">
    <text evidence="15 18">Cytochrome c oxidase is the component of the respiratory chain that catalyzes the reduction of oxygen to water. Subunits 1-3 form the functional core of the enzyme complex. CO I is the catalytic subunit of the enzyme. Electrons originating in cytochrome c are transferred via the copper A center of subunit 2 and heme A of subunit 1 to the bimetallic center formed by heme A3 and copper B.</text>
</comment>
<evidence type="ECO:0000313" key="20">
    <source>
        <dbReference type="EMBL" id="KGG19262.1"/>
    </source>
</evidence>
<keyword evidence="13 18" id="KW-0186">Copper</keyword>